<feature type="domain" description="Penicillin-binding protein transpeptidase" evidence="15">
    <location>
        <begin position="350"/>
        <end position="634"/>
    </location>
</feature>
<keyword evidence="9" id="KW-0573">Peptidoglycan synthesis</keyword>
<dbReference type="InterPro" id="IPR036950">
    <property type="entry name" value="PBP_transglycosylase"/>
</dbReference>
<keyword evidence="4" id="KW-0645">Protease</keyword>
<dbReference type="Pfam" id="PF00905">
    <property type="entry name" value="Transpeptidase"/>
    <property type="match status" value="1"/>
</dbReference>
<evidence type="ECO:0000256" key="9">
    <source>
        <dbReference type="ARBA" id="ARBA00022984"/>
    </source>
</evidence>
<evidence type="ECO:0000256" key="12">
    <source>
        <dbReference type="ARBA" id="ARBA00034000"/>
    </source>
</evidence>
<feature type="region of interest" description="Disordered" evidence="14">
    <location>
        <begin position="687"/>
        <end position="736"/>
    </location>
</feature>
<comment type="catalytic activity">
    <reaction evidence="12">
        <text>Preferential cleavage: (Ac)2-L-Lys-D-Ala-|-D-Ala. Also transpeptidation of peptidyl-alanyl moieties that are N-acyl substituents of D-alanine.</text>
        <dbReference type="EC" id="3.4.16.4"/>
    </reaction>
</comment>
<evidence type="ECO:0000256" key="7">
    <source>
        <dbReference type="ARBA" id="ARBA00022801"/>
    </source>
</evidence>
<dbReference type="Gene3D" id="3.40.710.10">
    <property type="entry name" value="DD-peptidase/beta-lactamase superfamily"/>
    <property type="match status" value="1"/>
</dbReference>
<evidence type="ECO:0000256" key="10">
    <source>
        <dbReference type="ARBA" id="ARBA00023268"/>
    </source>
</evidence>
<evidence type="ECO:0000256" key="1">
    <source>
        <dbReference type="ARBA" id="ARBA00007090"/>
    </source>
</evidence>
<gene>
    <name evidence="17" type="ORF">HMPREF9306_01950</name>
</gene>
<evidence type="ECO:0000256" key="5">
    <source>
        <dbReference type="ARBA" id="ARBA00022676"/>
    </source>
</evidence>
<dbReference type="GO" id="GO:0071555">
    <property type="term" value="P:cell wall organization"/>
    <property type="evidence" value="ECO:0007669"/>
    <property type="project" value="UniProtKB-KW"/>
</dbReference>
<proteinExistence type="inferred from homology"/>
<dbReference type="STRING" id="883161.HMPREF9306_01950"/>
<keyword evidence="7" id="KW-0378">Hydrolase</keyword>
<dbReference type="FunFam" id="1.10.3810.10:FF:000001">
    <property type="entry name" value="Penicillin-binding protein 1A"/>
    <property type="match status" value="1"/>
</dbReference>
<sequence>MFVTISVLMGVLVAGITVPVSALGIGLTKTASAALSQVPAELTVPPQRESSRVLLADGSILTDFFEENRQYVPLDQISETMQQAQIAIEDHRFFEHGALDLQSVLRAALGNAAAGGVSGGGSTLTQQYVKLVRQQMCNNEPSCIAEVTAPKFDRKILEMRYAVALEQKLSKKEILERYLNIAYYGDRAYGVQAAAQHYFGVNASELDLAQSALLAGLVQNPSTSDPVNNLDAALARRDAVLNAMVEYQGLPREEADKASETPFDASKVSVKPNGCVGTRYPFICQYAENILTSDQMPGLGSTPKEREDTLRRAGLTIKLNIDPKIQDAAQKAVENVVAPTDDLIAVADTVDPKTGKILAMAQSRPAMGDNKEAGETYWNYSVPMEYGGNDGFMMGSTFKAYAAAAAISSGKYPDTTSYTVRQTQSWNGRSYQDCEGNTRVLNDNPPWVTTNAVAGHTAGTFNMVTGMMWSVNNYFVNLNLDTGPCKTAEMAELSGVELAHPVADENGFGDELKDWGSAPSLVLGAPFVTVLSMASSYGTFGNKGVHCTPIILDSVKTKTGEDIEVPSANCKQTIDPKVASGVNYVLHKTHTSGLSAMSNIPNGIDQASKTGTADDSNGVSAFVGYTPDLSTAVIIAADRESERWRSTPENLRNMRTYHATPLGGPLGYNNDQRIWRALMEPAMEGMPKSKFDPWVPPSDAVPTWNNSTARPAPQPAPKPEPKPEVEEEEYEEEEEE</sequence>
<dbReference type="InterPro" id="IPR001460">
    <property type="entry name" value="PCN-bd_Tpept"/>
</dbReference>
<dbReference type="GO" id="GO:0009252">
    <property type="term" value="P:peptidoglycan biosynthetic process"/>
    <property type="evidence" value="ECO:0007669"/>
    <property type="project" value="UniProtKB-KW"/>
</dbReference>
<dbReference type="GO" id="GO:0008360">
    <property type="term" value="P:regulation of cell shape"/>
    <property type="evidence" value="ECO:0007669"/>
    <property type="project" value="UniProtKB-KW"/>
</dbReference>
<comment type="similarity">
    <text evidence="1">In the C-terminal section; belongs to the transpeptidase family.</text>
</comment>
<dbReference type="PATRIC" id="fig|883161.3.peg.1939"/>
<keyword evidence="8" id="KW-0133">Cell shape</keyword>
<evidence type="ECO:0000256" key="14">
    <source>
        <dbReference type="SAM" id="MobiDB-lite"/>
    </source>
</evidence>
<keyword evidence="11" id="KW-0961">Cell wall biogenesis/degradation</keyword>
<evidence type="ECO:0000256" key="8">
    <source>
        <dbReference type="ARBA" id="ARBA00022960"/>
    </source>
</evidence>
<evidence type="ECO:0000256" key="6">
    <source>
        <dbReference type="ARBA" id="ARBA00022679"/>
    </source>
</evidence>
<evidence type="ECO:0000313" key="17">
    <source>
        <dbReference type="EMBL" id="EPD32381.1"/>
    </source>
</evidence>
<dbReference type="InterPro" id="IPR050396">
    <property type="entry name" value="Glycosyltr_51/Transpeptidase"/>
</dbReference>
<dbReference type="GO" id="GO:0008658">
    <property type="term" value="F:penicillin binding"/>
    <property type="evidence" value="ECO:0007669"/>
    <property type="project" value="InterPro"/>
</dbReference>
<dbReference type="Pfam" id="PF00912">
    <property type="entry name" value="Transgly"/>
    <property type="match status" value="1"/>
</dbReference>
<organism evidence="17 18">
    <name type="scientific">Propionimicrobium lymphophilum ACS-093-V-SCH5</name>
    <dbReference type="NCBI Taxonomy" id="883161"/>
    <lineage>
        <taxon>Bacteria</taxon>
        <taxon>Bacillati</taxon>
        <taxon>Actinomycetota</taxon>
        <taxon>Actinomycetes</taxon>
        <taxon>Propionibacteriales</taxon>
        <taxon>Propionibacteriaceae</taxon>
        <taxon>Propionimicrobium</taxon>
    </lineage>
</organism>
<dbReference type="GO" id="GO:0009002">
    <property type="term" value="F:serine-type D-Ala-D-Ala carboxypeptidase activity"/>
    <property type="evidence" value="ECO:0007669"/>
    <property type="project" value="UniProtKB-EC"/>
</dbReference>
<evidence type="ECO:0000256" key="13">
    <source>
        <dbReference type="ARBA" id="ARBA00049902"/>
    </source>
</evidence>
<dbReference type="EMBL" id="AGZR01000009">
    <property type="protein sequence ID" value="EPD32381.1"/>
    <property type="molecule type" value="Genomic_DNA"/>
</dbReference>
<evidence type="ECO:0000256" key="11">
    <source>
        <dbReference type="ARBA" id="ARBA00023316"/>
    </source>
</evidence>
<feature type="domain" description="Glycosyl transferase family 51" evidence="16">
    <location>
        <begin position="58"/>
        <end position="244"/>
    </location>
</feature>
<evidence type="ECO:0000256" key="2">
    <source>
        <dbReference type="ARBA" id="ARBA00007739"/>
    </source>
</evidence>
<dbReference type="PANTHER" id="PTHR32282:SF33">
    <property type="entry name" value="PEPTIDOGLYCAN GLYCOSYLTRANSFERASE"/>
    <property type="match status" value="1"/>
</dbReference>
<keyword evidence="18" id="KW-1185">Reference proteome</keyword>
<dbReference type="PANTHER" id="PTHR32282">
    <property type="entry name" value="BINDING PROTEIN TRANSPEPTIDASE, PUTATIVE-RELATED"/>
    <property type="match status" value="1"/>
</dbReference>
<dbReference type="AlphaFoldDB" id="S2VZT2"/>
<protein>
    <submittedName>
        <fullName evidence="17">Uncharacterized protein</fullName>
    </submittedName>
</protein>
<dbReference type="GO" id="GO:0008955">
    <property type="term" value="F:peptidoglycan glycosyltransferase activity"/>
    <property type="evidence" value="ECO:0007669"/>
    <property type="project" value="UniProtKB-EC"/>
</dbReference>
<evidence type="ECO:0000259" key="16">
    <source>
        <dbReference type="Pfam" id="PF00912"/>
    </source>
</evidence>
<evidence type="ECO:0000256" key="4">
    <source>
        <dbReference type="ARBA" id="ARBA00022670"/>
    </source>
</evidence>
<feature type="compositionally biased region" description="Acidic residues" evidence="14">
    <location>
        <begin position="725"/>
        <end position="736"/>
    </location>
</feature>
<evidence type="ECO:0000256" key="3">
    <source>
        <dbReference type="ARBA" id="ARBA00022645"/>
    </source>
</evidence>
<dbReference type="SUPFAM" id="SSF56601">
    <property type="entry name" value="beta-lactamase/transpeptidase-like"/>
    <property type="match status" value="1"/>
</dbReference>
<reference evidence="17 18" key="1">
    <citation type="submission" date="2013-04" db="EMBL/GenBank/DDBJ databases">
        <title>The Genome Sequence of Propionimicrobium lymphophilum ACS-093-V-SCH5.</title>
        <authorList>
            <consortium name="The Broad Institute Genomics Platform"/>
            <person name="Earl A."/>
            <person name="Ward D."/>
            <person name="Feldgarden M."/>
            <person name="Gevers D."/>
            <person name="Saerens B."/>
            <person name="Vaneechoutte M."/>
            <person name="Walker B."/>
            <person name="Young S."/>
            <person name="Zeng Q."/>
            <person name="Gargeya S."/>
            <person name="Fitzgerald M."/>
            <person name="Haas B."/>
            <person name="Abouelleil A."/>
            <person name="Allen A.W."/>
            <person name="Alvarado L."/>
            <person name="Arachchi H.M."/>
            <person name="Berlin A.M."/>
            <person name="Chapman S.B."/>
            <person name="Gainer-Dewar J."/>
            <person name="Goldberg J."/>
            <person name="Griggs A."/>
            <person name="Gujja S."/>
            <person name="Hansen M."/>
            <person name="Howarth C."/>
            <person name="Imamovic A."/>
            <person name="Ireland A."/>
            <person name="Larimer J."/>
            <person name="McCowan C."/>
            <person name="Murphy C."/>
            <person name="Pearson M."/>
            <person name="Poon T.W."/>
            <person name="Priest M."/>
            <person name="Roberts A."/>
            <person name="Saif S."/>
            <person name="Shea T."/>
            <person name="Sisk P."/>
            <person name="Sykes S."/>
            <person name="Wortman J."/>
            <person name="Nusbaum C."/>
            <person name="Birren B."/>
        </authorList>
    </citation>
    <scope>NUCLEOTIDE SEQUENCE [LARGE SCALE GENOMIC DNA]</scope>
    <source>
        <strain evidence="17 18">ACS-093-V-SCH5</strain>
    </source>
</reference>
<comment type="similarity">
    <text evidence="2">In the N-terminal section; belongs to the glycosyltransferase 51 family.</text>
</comment>
<accession>S2VZT2</accession>
<evidence type="ECO:0000259" key="15">
    <source>
        <dbReference type="Pfam" id="PF00905"/>
    </source>
</evidence>
<dbReference type="InterPro" id="IPR012338">
    <property type="entry name" value="Beta-lactam/transpept-like"/>
</dbReference>
<evidence type="ECO:0000313" key="18">
    <source>
        <dbReference type="Proteomes" id="UP000014417"/>
    </source>
</evidence>
<keyword evidence="3" id="KW-0121">Carboxypeptidase</keyword>
<keyword evidence="5" id="KW-0328">Glycosyltransferase</keyword>
<keyword evidence="6" id="KW-0808">Transferase</keyword>
<comment type="caution">
    <text evidence="17">The sequence shown here is derived from an EMBL/GenBank/DDBJ whole genome shotgun (WGS) entry which is preliminary data.</text>
</comment>
<comment type="catalytic activity">
    <reaction evidence="13">
        <text>[GlcNAc-(1-&gt;4)-Mur2Ac(oyl-L-Ala-gamma-D-Glu-L-Lys-D-Ala-D-Ala)](n)-di-trans,octa-cis-undecaprenyl diphosphate + beta-D-GlcNAc-(1-&gt;4)-Mur2Ac(oyl-L-Ala-gamma-D-Glu-L-Lys-D-Ala-D-Ala)-di-trans,octa-cis-undecaprenyl diphosphate = [GlcNAc-(1-&gt;4)-Mur2Ac(oyl-L-Ala-gamma-D-Glu-L-Lys-D-Ala-D-Ala)](n+1)-di-trans,octa-cis-undecaprenyl diphosphate + di-trans,octa-cis-undecaprenyl diphosphate + H(+)</text>
        <dbReference type="Rhea" id="RHEA:23708"/>
        <dbReference type="Rhea" id="RHEA-COMP:9602"/>
        <dbReference type="Rhea" id="RHEA-COMP:9603"/>
        <dbReference type="ChEBI" id="CHEBI:15378"/>
        <dbReference type="ChEBI" id="CHEBI:58405"/>
        <dbReference type="ChEBI" id="CHEBI:60033"/>
        <dbReference type="ChEBI" id="CHEBI:78435"/>
        <dbReference type="EC" id="2.4.99.28"/>
    </reaction>
</comment>
<name>S2VZT2_9ACTN</name>
<dbReference type="HOGENOM" id="CLU_006354_2_6_11"/>
<keyword evidence="10" id="KW-0511">Multifunctional enzyme</keyword>
<dbReference type="Gene3D" id="1.10.3810.10">
    <property type="entry name" value="Biosynthetic peptidoglycan transglycosylase-like"/>
    <property type="match status" value="1"/>
</dbReference>
<dbReference type="InterPro" id="IPR023346">
    <property type="entry name" value="Lysozyme-like_dom_sf"/>
</dbReference>
<dbReference type="InterPro" id="IPR001264">
    <property type="entry name" value="Glyco_trans_51"/>
</dbReference>
<dbReference type="GO" id="GO:0006508">
    <property type="term" value="P:proteolysis"/>
    <property type="evidence" value="ECO:0007669"/>
    <property type="project" value="UniProtKB-KW"/>
</dbReference>
<dbReference type="SUPFAM" id="SSF53955">
    <property type="entry name" value="Lysozyme-like"/>
    <property type="match status" value="1"/>
</dbReference>
<dbReference type="GO" id="GO:0030288">
    <property type="term" value="C:outer membrane-bounded periplasmic space"/>
    <property type="evidence" value="ECO:0007669"/>
    <property type="project" value="TreeGrafter"/>
</dbReference>
<dbReference type="Proteomes" id="UP000014417">
    <property type="component" value="Unassembled WGS sequence"/>
</dbReference>